<evidence type="ECO:0000313" key="1">
    <source>
        <dbReference type="EMBL" id="KAK2823921.1"/>
    </source>
</evidence>
<comment type="caution">
    <text evidence="1">The sequence shown here is derived from an EMBL/GenBank/DDBJ whole genome shotgun (WGS) entry which is preliminary data.</text>
</comment>
<dbReference type="Proteomes" id="UP001187415">
    <property type="component" value="Unassembled WGS sequence"/>
</dbReference>
<dbReference type="EMBL" id="JAUPFM010000017">
    <property type="protein sequence ID" value="KAK2823921.1"/>
    <property type="molecule type" value="Genomic_DNA"/>
</dbReference>
<sequence length="78" mass="8607">MSVLVSLQKEHQYGPNLQTRSPLSQQRDLHFPTFHSLLTGGKSGSRWGVGLPAPELHPQAPGKWGRLSPAMLQLYSTT</sequence>
<reference evidence="1" key="1">
    <citation type="submission" date="2023-07" db="EMBL/GenBank/DDBJ databases">
        <title>Chromosome-level Genome Assembly of Striped Snakehead (Channa striata).</title>
        <authorList>
            <person name="Liu H."/>
        </authorList>
    </citation>
    <scope>NUCLEOTIDE SEQUENCE</scope>
    <source>
        <strain evidence="1">Gz</strain>
        <tissue evidence="1">Muscle</tissue>
    </source>
</reference>
<accession>A0AA88LTQ4</accession>
<evidence type="ECO:0000313" key="2">
    <source>
        <dbReference type="Proteomes" id="UP001187415"/>
    </source>
</evidence>
<gene>
    <name evidence="1" type="ORF">Q5P01_021096</name>
</gene>
<proteinExistence type="predicted"/>
<organism evidence="1 2">
    <name type="scientific">Channa striata</name>
    <name type="common">Snakehead murrel</name>
    <name type="synonym">Ophicephalus striatus</name>
    <dbReference type="NCBI Taxonomy" id="64152"/>
    <lineage>
        <taxon>Eukaryota</taxon>
        <taxon>Metazoa</taxon>
        <taxon>Chordata</taxon>
        <taxon>Craniata</taxon>
        <taxon>Vertebrata</taxon>
        <taxon>Euteleostomi</taxon>
        <taxon>Actinopterygii</taxon>
        <taxon>Neopterygii</taxon>
        <taxon>Teleostei</taxon>
        <taxon>Neoteleostei</taxon>
        <taxon>Acanthomorphata</taxon>
        <taxon>Anabantaria</taxon>
        <taxon>Anabantiformes</taxon>
        <taxon>Channoidei</taxon>
        <taxon>Channidae</taxon>
        <taxon>Channa</taxon>
    </lineage>
</organism>
<name>A0AA88LTQ4_CHASR</name>
<dbReference type="AlphaFoldDB" id="A0AA88LTQ4"/>
<protein>
    <submittedName>
        <fullName evidence="1">Uncharacterized protein</fullName>
    </submittedName>
</protein>
<keyword evidence="2" id="KW-1185">Reference proteome</keyword>